<evidence type="ECO:0000259" key="10">
    <source>
        <dbReference type="PROSITE" id="PS50110"/>
    </source>
</evidence>
<organism evidence="12 13">
    <name type="scientific">Mageeibacillus indolicus</name>
    <dbReference type="NCBI Taxonomy" id="884684"/>
    <lineage>
        <taxon>Bacteria</taxon>
        <taxon>Bacillati</taxon>
        <taxon>Bacillota</taxon>
        <taxon>Clostridia</taxon>
        <taxon>Eubacteriales</taxon>
        <taxon>Oscillospiraceae</taxon>
        <taxon>Mageeibacillus</taxon>
    </lineage>
</organism>
<dbReference type="InterPro" id="IPR016032">
    <property type="entry name" value="Sig_transdc_resp-reg_C-effctor"/>
</dbReference>
<dbReference type="CDD" id="cd00383">
    <property type="entry name" value="trans_reg_C"/>
    <property type="match status" value="1"/>
</dbReference>
<evidence type="ECO:0000256" key="8">
    <source>
        <dbReference type="PROSITE-ProRule" id="PRU00169"/>
    </source>
</evidence>
<comment type="function">
    <text evidence="7">May play the central regulatory role in sporulation. It may be an element of the effector pathway responsible for the activation of sporulation genes in response to nutritional stress. Spo0A may act in concert with spo0H (a sigma factor) to control the expression of some genes that are critical to the sporulation process.</text>
</comment>
<keyword evidence="3" id="KW-0902">Two-component regulatory system</keyword>
<dbReference type="FunFam" id="3.40.50.2300:FF:000001">
    <property type="entry name" value="DNA-binding response regulator PhoB"/>
    <property type="match status" value="1"/>
</dbReference>
<evidence type="ECO:0000313" key="13">
    <source>
        <dbReference type="Proteomes" id="UP000236394"/>
    </source>
</evidence>
<evidence type="ECO:0000256" key="9">
    <source>
        <dbReference type="PROSITE-ProRule" id="PRU01091"/>
    </source>
</evidence>
<evidence type="ECO:0000256" key="5">
    <source>
        <dbReference type="ARBA" id="ARBA00023125"/>
    </source>
</evidence>
<evidence type="ECO:0000256" key="3">
    <source>
        <dbReference type="ARBA" id="ARBA00023012"/>
    </source>
</evidence>
<evidence type="ECO:0000256" key="1">
    <source>
        <dbReference type="ARBA" id="ARBA00018672"/>
    </source>
</evidence>
<sequence>MDQKILVVDDEINVVDLLKDNLEREGYHVITAFDGVTAYNSALSDKPDLILLDCMLPRMNGVDVCKKIRQSSSVPIIMITAKSEEVDKVIGLELGADDYITKPFSVREVLARVKATLRRMGFVDQEQAINSSTIEFGEFIIDLRSFELRRNGCVINLTLREFELISFLAQHPGEVFTREQLLERVWGYEYYGDVRTVDVTVRRTREKIEGDTQNNYKYILTRRGVGYYFENPGATE</sequence>
<dbReference type="InterPro" id="IPR011006">
    <property type="entry name" value="CheY-like_superfamily"/>
</dbReference>
<dbReference type="GO" id="GO:0005829">
    <property type="term" value="C:cytosol"/>
    <property type="evidence" value="ECO:0007669"/>
    <property type="project" value="TreeGrafter"/>
</dbReference>
<dbReference type="PROSITE" id="PS51755">
    <property type="entry name" value="OMPR_PHOB"/>
    <property type="match status" value="1"/>
</dbReference>
<evidence type="ECO:0000259" key="11">
    <source>
        <dbReference type="PROSITE" id="PS51755"/>
    </source>
</evidence>
<dbReference type="GO" id="GO:0032993">
    <property type="term" value="C:protein-DNA complex"/>
    <property type="evidence" value="ECO:0007669"/>
    <property type="project" value="TreeGrafter"/>
</dbReference>
<dbReference type="InterPro" id="IPR001789">
    <property type="entry name" value="Sig_transdc_resp-reg_receiver"/>
</dbReference>
<dbReference type="GO" id="GO:0006355">
    <property type="term" value="P:regulation of DNA-templated transcription"/>
    <property type="evidence" value="ECO:0007669"/>
    <property type="project" value="InterPro"/>
</dbReference>
<dbReference type="SMART" id="SM00448">
    <property type="entry name" value="REC"/>
    <property type="match status" value="1"/>
</dbReference>
<dbReference type="SUPFAM" id="SSF46894">
    <property type="entry name" value="C-terminal effector domain of the bipartite response regulators"/>
    <property type="match status" value="1"/>
</dbReference>
<dbReference type="InterPro" id="IPR039420">
    <property type="entry name" value="WalR-like"/>
</dbReference>
<dbReference type="Gene3D" id="3.40.50.2300">
    <property type="match status" value="1"/>
</dbReference>
<dbReference type="Gene3D" id="1.10.10.10">
    <property type="entry name" value="Winged helix-like DNA-binding domain superfamily/Winged helix DNA-binding domain"/>
    <property type="match status" value="1"/>
</dbReference>
<dbReference type="PROSITE" id="PS50110">
    <property type="entry name" value="RESPONSE_REGULATORY"/>
    <property type="match status" value="1"/>
</dbReference>
<gene>
    <name evidence="12" type="ORF">B7R76_03845</name>
</gene>
<dbReference type="GO" id="GO:0000976">
    <property type="term" value="F:transcription cis-regulatory region binding"/>
    <property type="evidence" value="ECO:0007669"/>
    <property type="project" value="TreeGrafter"/>
</dbReference>
<feature type="DNA-binding region" description="OmpR/PhoB-type" evidence="9">
    <location>
        <begin position="131"/>
        <end position="231"/>
    </location>
</feature>
<dbReference type="Pfam" id="PF00072">
    <property type="entry name" value="Response_reg"/>
    <property type="match status" value="1"/>
</dbReference>
<keyword evidence="2 8" id="KW-0597">Phosphoprotein</keyword>
<feature type="modified residue" description="4-aspartylphosphate" evidence="8">
    <location>
        <position position="53"/>
    </location>
</feature>
<keyword evidence="4" id="KW-0805">Transcription regulation</keyword>
<keyword evidence="5 9" id="KW-0238">DNA-binding</keyword>
<reference evidence="13" key="1">
    <citation type="submission" date="2017-04" db="EMBL/GenBank/DDBJ databases">
        <authorList>
            <person name="Bumgarner R.E."/>
            <person name="Fredricks D.N."/>
            <person name="Srinivasan S."/>
        </authorList>
    </citation>
    <scope>NUCLEOTIDE SEQUENCE [LARGE SCALE GENOMIC DNA]</scope>
    <source>
        <strain evidence="13">KA00405</strain>
    </source>
</reference>
<feature type="domain" description="OmpR/PhoB-type" evidence="11">
    <location>
        <begin position="131"/>
        <end position="231"/>
    </location>
</feature>
<evidence type="ECO:0000313" key="12">
    <source>
        <dbReference type="EMBL" id="PNH20008.1"/>
    </source>
</evidence>
<evidence type="ECO:0000256" key="4">
    <source>
        <dbReference type="ARBA" id="ARBA00023015"/>
    </source>
</evidence>
<dbReference type="SUPFAM" id="SSF52172">
    <property type="entry name" value="CheY-like"/>
    <property type="match status" value="1"/>
</dbReference>
<protein>
    <recommendedName>
        <fullName evidence="1">Stage 0 sporulation protein A homolog</fullName>
    </recommendedName>
</protein>
<dbReference type="PANTHER" id="PTHR48111:SF40">
    <property type="entry name" value="PHOSPHATE REGULON TRANSCRIPTIONAL REGULATORY PROTEIN PHOB"/>
    <property type="match status" value="1"/>
</dbReference>
<evidence type="ECO:0000256" key="2">
    <source>
        <dbReference type="ARBA" id="ARBA00022553"/>
    </source>
</evidence>
<dbReference type="EMBL" id="NBZD01000001">
    <property type="protein sequence ID" value="PNH20008.1"/>
    <property type="molecule type" value="Genomic_DNA"/>
</dbReference>
<dbReference type="FunFam" id="1.10.10.10:FF:000018">
    <property type="entry name" value="DNA-binding response regulator ResD"/>
    <property type="match status" value="1"/>
</dbReference>
<evidence type="ECO:0000256" key="7">
    <source>
        <dbReference type="ARBA" id="ARBA00024867"/>
    </source>
</evidence>
<feature type="domain" description="Response regulatory" evidence="10">
    <location>
        <begin position="4"/>
        <end position="117"/>
    </location>
</feature>
<dbReference type="SMART" id="SM00862">
    <property type="entry name" value="Trans_reg_C"/>
    <property type="match status" value="1"/>
</dbReference>
<dbReference type="Pfam" id="PF00486">
    <property type="entry name" value="Trans_reg_C"/>
    <property type="match status" value="1"/>
</dbReference>
<dbReference type="InterPro" id="IPR036388">
    <property type="entry name" value="WH-like_DNA-bd_sf"/>
</dbReference>
<comment type="caution">
    <text evidence="12">The sequence shown here is derived from an EMBL/GenBank/DDBJ whole genome shotgun (WGS) entry which is preliminary data.</text>
</comment>
<accession>A0A2J8B5G9</accession>
<keyword evidence="6" id="KW-0804">Transcription</keyword>
<dbReference type="Gene3D" id="6.10.250.690">
    <property type="match status" value="1"/>
</dbReference>
<evidence type="ECO:0000256" key="6">
    <source>
        <dbReference type="ARBA" id="ARBA00023163"/>
    </source>
</evidence>
<dbReference type="PANTHER" id="PTHR48111">
    <property type="entry name" value="REGULATOR OF RPOS"/>
    <property type="match status" value="1"/>
</dbReference>
<dbReference type="Proteomes" id="UP000236394">
    <property type="component" value="Unassembled WGS sequence"/>
</dbReference>
<proteinExistence type="predicted"/>
<dbReference type="GO" id="GO:0000156">
    <property type="term" value="F:phosphorelay response regulator activity"/>
    <property type="evidence" value="ECO:0007669"/>
    <property type="project" value="TreeGrafter"/>
</dbReference>
<dbReference type="InterPro" id="IPR001867">
    <property type="entry name" value="OmpR/PhoB-type_DNA-bd"/>
</dbReference>
<dbReference type="AlphaFoldDB" id="A0A2J8B5G9"/>
<dbReference type="RefSeq" id="WP_034574952.1">
    <property type="nucleotide sequence ID" value="NZ_NBZD01000001.1"/>
</dbReference>
<name>A0A2J8B5G9_9FIRM</name>